<dbReference type="AlphaFoldDB" id="B3T4M9"/>
<organism evidence="12">
    <name type="scientific">uncultured marine microorganism HF4000_ANIW137I15</name>
    <dbReference type="NCBI Taxonomy" id="455531"/>
    <lineage>
        <taxon>unclassified sequences</taxon>
        <taxon>environmental samples</taxon>
    </lineage>
</organism>
<evidence type="ECO:0000256" key="4">
    <source>
        <dbReference type="ARBA" id="ARBA00022490"/>
    </source>
</evidence>
<dbReference type="InterPro" id="IPR006700">
    <property type="entry name" value="RsmE"/>
</dbReference>
<dbReference type="InterPro" id="IPR029026">
    <property type="entry name" value="tRNA_m1G_MTases_N"/>
</dbReference>
<dbReference type="Gene3D" id="3.40.1280.10">
    <property type="match status" value="1"/>
</dbReference>
<dbReference type="SUPFAM" id="SSF75217">
    <property type="entry name" value="alpha/beta knot"/>
    <property type="match status" value="1"/>
</dbReference>
<keyword evidence="5" id="KW-0698">rRNA processing</keyword>
<evidence type="ECO:0000256" key="6">
    <source>
        <dbReference type="ARBA" id="ARBA00022603"/>
    </source>
</evidence>
<dbReference type="SUPFAM" id="SSF88697">
    <property type="entry name" value="PUA domain-like"/>
    <property type="match status" value="1"/>
</dbReference>
<protein>
    <recommendedName>
        <fullName evidence="3">16S rRNA (uracil(1498)-N(3))-methyltransferase</fullName>
        <ecNumber evidence="3">2.1.1.193</ecNumber>
    </recommendedName>
</protein>
<evidence type="ECO:0000256" key="8">
    <source>
        <dbReference type="ARBA" id="ARBA00022691"/>
    </source>
</evidence>
<dbReference type="InterPro" id="IPR046886">
    <property type="entry name" value="RsmE_MTase_dom"/>
</dbReference>
<dbReference type="NCBIfam" id="TIGR00046">
    <property type="entry name" value="RsmE family RNA methyltransferase"/>
    <property type="match status" value="1"/>
</dbReference>
<sequence>MPVFRVDPGNVRARQLRFTAEEAGHIRAMRHKRGDVIRVSDGEFTEYEVELTELTHQGAAGRIRGRKEIPEDRVVIRLGQAVPKGEKLDGVVQKAVELGVHFIHPIFAERSVPRLDERRAADRLKRWRRVAEAARKQCERVRPMEVAAPGSLLSFLDESEDADLKVVLHERSTVGLRKILSDTRDIRSVALLVGPEGGFSETEVQTARTAGFIPCGLGTRILRTETAPIAAIAILEYVLGDLGEPGIESAGGPGKEDPAGL</sequence>
<dbReference type="Pfam" id="PF04452">
    <property type="entry name" value="Methyltrans_RNA"/>
    <property type="match status" value="1"/>
</dbReference>
<evidence type="ECO:0000256" key="7">
    <source>
        <dbReference type="ARBA" id="ARBA00022679"/>
    </source>
</evidence>
<dbReference type="EMBL" id="EU016602">
    <property type="protein sequence ID" value="ABZ07545.1"/>
    <property type="molecule type" value="Genomic_DNA"/>
</dbReference>
<evidence type="ECO:0000256" key="5">
    <source>
        <dbReference type="ARBA" id="ARBA00022552"/>
    </source>
</evidence>
<comment type="subcellular location">
    <subcellularLocation>
        <location evidence="1">Cytoplasm</location>
    </subcellularLocation>
</comment>
<dbReference type="GO" id="GO:0070475">
    <property type="term" value="P:rRNA base methylation"/>
    <property type="evidence" value="ECO:0007669"/>
    <property type="project" value="TreeGrafter"/>
</dbReference>
<dbReference type="CDD" id="cd18084">
    <property type="entry name" value="RsmE-like"/>
    <property type="match status" value="1"/>
</dbReference>
<reference evidence="12" key="1">
    <citation type="journal article" date="2008" name="ISME J.">
        <title>Genomic patterns of recombination, clonal divergence and environment in marine microbial populations.</title>
        <authorList>
            <person name="Konstantinidis K.T."/>
            <person name="Delong E.F."/>
        </authorList>
    </citation>
    <scope>NUCLEOTIDE SEQUENCE</scope>
</reference>
<accession>B3T4M9</accession>
<evidence type="ECO:0000256" key="9">
    <source>
        <dbReference type="ARBA" id="ARBA00025699"/>
    </source>
</evidence>
<keyword evidence="8" id="KW-0949">S-adenosyl-L-methionine</keyword>
<gene>
    <name evidence="12" type="ORF">ALOHA_HF4000ANIW137I15ctg3g28</name>
</gene>
<dbReference type="InterPro" id="IPR015947">
    <property type="entry name" value="PUA-like_sf"/>
</dbReference>
<evidence type="ECO:0000259" key="11">
    <source>
        <dbReference type="Pfam" id="PF04452"/>
    </source>
</evidence>
<dbReference type="PANTHER" id="PTHR30027:SF3">
    <property type="entry name" value="16S RRNA (URACIL(1498)-N(3))-METHYLTRANSFERASE"/>
    <property type="match status" value="1"/>
</dbReference>
<evidence type="ECO:0000256" key="3">
    <source>
        <dbReference type="ARBA" id="ARBA00012328"/>
    </source>
</evidence>
<dbReference type="PANTHER" id="PTHR30027">
    <property type="entry name" value="RIBOSOMAL RNA SMALL SUBUNIT METHYLTRANSFERASE E"/>
    <property type="match status" value="1"/>
</dbReference>
<evidence type="ECO:0000256" key="10">
    <source>
        <dbReference type="ARBA" id="ARBA00047944"/>
    </source>
</evidence>
<comment type="similarity">
    <text evidence="2">Belongs to the RNA methyltransferase RsmE family.</text>
</comment>
<keyword evidence="7" id="KW-0808">Transferase</keyword>
<keyword evidence="4" id="KW-0963">Cytoplasm</keyword>
<dbReference type="PIRSF" id="PIRSF015601">
    <property type="entry name" value="MTase_slr0722"/>
    <property type="match status" value="1"/>
</dbReference>
<proteinExistence type="inferred from homology"/>
<keyword evidence="6" id="KW-0489">Methyltransferase</keyword>
<comment type="catalytic activity">
    <reaction evidence="10">
        <text>uridine(1498) in 16S rRNA + S-adenosyl-L-methionine = N(3)-methyluridine(1498) in 16S rRNA + S-adenosyl-L-homocysteine + H(+)</text>
        <dbReference type="Rhea" id="RHEA:42920"/>
        <dbReference type="Rhea" id="RHEA-COMP:10283"/>
        <dbReference type="Rhea" id="RHEA-COMP:10284"/>
        <dbReference type="ChEBI" id="CHEBI:15378"/>
        <dbReference type="ChEBI" id="CHEBI:57856"/>
        <dbReference type="ChEBI" id="CHEBI:59789"/>
        <dbReference type="ChEBI" id="CHEBI:65315"/>
        <dbReference type="ChEBI" id="CHEBI:74502"/>
        <dbReference type="EC" id="2.1.1.193"/>
    </reaction>
</comment>
<dbReference type="GO" id="GO:0070042">
    <property type="term" value="F:rRNA (uridine-N3-)-methyltransferase activity"/>
    <property type="evidence" value="ECO:0007669"/>
    <property type="project" value="TreeGrafter"/>
</dbReference>
<name>B3T4M9_9ZZZZ</name>
<dbReference type="InterPro" id="IPR029028">
    <property type="entry name" value="Alpha/beta_knot_MTases"/>
</dbReference>
<evidence type="ECO:0000313" key="12">
    <source>
        <dbReference type="EMBL" id="ABZ07545.1"/>
    </source>
</evidence>
<feature type="domain" description="Ribosomal RNA small subunit methyltransferase E methyltransferase" evidence="11">
    <location>
        <begin position="72"/>
        <end position="235"/>
    </location>
</feature>
<comment type="function">
    <text evidence="9">Specifically methylates the N3 position of the uracil ring of uridine 1498 (m3U1498) in 16S rRNA. Acts on the fully assembled 30S ribosomal subunit.</text>
</comment>
<dbReference type="NCBIfam" id="NF008692">
    <property type="entry name" value="PRK11713.1-5"/>
    <property type="match status" value="1"/>
</dbReference>
<dbReference type="EC" id="2.1.1.193" evidence="3"/>
<evidence type="ECO:0000256" key="1">
    <source>
        <dbReference type="ARBA" id="ARBA00004496"/>
    </source>
</evidence>
<evidence type="ECO:0000256" key="2">
    <source>
        <dbReference type="ARBA" id="ARBA00005528"/>
    </source>
</evidence>